<dbReference type="GeneID" id="40264827"/>
<evidence type="ECO:0000313" key="2">
    <source>
        <dbReference type="EMBL" id="QCS41948.1"/>
    </source>
</evidence>
<dbReference type="OrthoDB" id="202036at2157"/>
<name>A0A4P8WF49_9EURY</name>
<dbReference type="Gene3D" id="2.60.120.200">
    <property type="match status" value="1"/>
</dbReference>
<accession>A0A4P8WF49</accession>
<dbReference type="EMBL" id="CP040330">
    <property type="protein sequence ID" value="QCS41948.1"/>
    <property type="molecule type" value="Genomic_DNA"/>
</dbReference>
<protein>
    <submittedName>
        <fullName evidence="2">Uncharacterized protein</fullName>
    </submittedName>
</protein>
<dbReference type="InterPro" id="IPR025975">
    <property type="entry name" value="Polysacc_lyase"/>
</dbReference>
<dbReference type="Proteomes" id="UP000302218">
    <property type="component" value="Chromosome"/>
</dbReference>
<dbReference type="AlphaFoldDB" id="A0A4P8WF49"/>
<gene>
    <name evidence="2" type="ORF">FEJ81_06105</name>
</gene>
<dbReference type="RefSeq" id="WP_138244445.1">
    <property type="nucleotide sequence ID" value="NZ_CP040330.1"/>
</dbReference>
<dbReference type="Pfam" id="PF14099">
    <property type="entry name" value="Polysacc_lyase"/>
    <property type="match status" value="1"/>
</dbReference>
<organism evidence="2 3">
    <name type="scientific">Natrinema versiforme</name>
    <dbReference type="NCBI Taxonomy" id="88724"/>
    <lineage>
        <taxon>Archaea</taxon>
        <taxon>Methanobacteriati</taxon>
        <taxon>Methanobacteriota</taxon>
        <taxon>Stenosarchaea group</taxon>
        <taxon>Halobacteria</taxon>
        <taxon>Halobacteriales</taxon>
        <taxon>Natrialbaceae</taxon>
        <taxon>Natrinema</taxon>
    </lineage>
</organism>
<dbReference type="KEGG" id="nvr:FEJ81_06105"/>
<proteinExistence type="predicted"/>
<feature type="region of interest" description="Disordered" evidence="1">
    <location>
        <begin position="27"/>
        <end position="50"/>
    </location>
</feature>
<dbReference type="PROSITE" id="PS51318">
    <property type="entry name" value="TAT"/>
    <property type="match status" value="1"/>
</dbReference>
<dbReference type="InterPro" id="IPR006311">
    <property type="entry name" value="TAT_signal"/>
</dbReference>
<evidence type="ECO:0000313" key="3">
    <source>
        <dbReference type="Proteomes" id="UP000302218"/>
    </source>
</evidence>
<reference evidence="3" key="1">
    <citation type="submission" date="2019-05" db="EMBL/GenBank/DDBJ databases">
        <title>Genome sequence and methylation pattern of the halophilic Archaeon Natrinema versiforme BOL5-4.</title>
        <authorList>
            <person name="DasSarma P."/>
            <person name="Anton B.P."/>
            <person name="DasSarma S.L."/>
            <person name="Martinez F.L."/>
            <person name="Guzman D."/>
            <person name="Roberts R.J."/>
            <person name="DasSarma S."/>
        </authorList>
    </citation>
    <scope>NUCLEOTIDE SEQUENCE [LARGE SCALE GENOMIC DNA]</scope>
    <source>
        <strain evidence="3">BOL5-4</strain>
    </source>
</reference>
<sequence length="422" mass="46302">MRTRRSYLKGAGALLAGVGVAVGAARFTPTDGRTDQGNATDDDAIEPPEQPADDAAVIDIDYDQHDRPGDVYRIWTGKEGESYSFVDDRVYNGDSAMRCRIGNGENNGSNATYWLPVNGYGQPSEVYQRAVISLGDDWEMEGKDVCRFWCTGLNDEAGPAGSGGNGPPTGDDGWSNLVTVTTRGPDGNGTDEYNLAAYTYHMDQSYSAGELEVIAAPIPSGEWFELETHVRMNSIVDGEAVPNGEVRYWLNGELVYERTDFRWTTTDAQAVEHAGPIVRYGGSENAPTDLRLYYDEHRLVLGDAPPIPSYDEQDGFVSPTVRDEYEGRITFVSRDERTTYTIRCDGEIVHSEWSNIDGQRATYNDTVSITDDGETVVEATIVPSSTDGYFYNGEIVSISADPDPAELWVDGDQVDIDDYAGE</sequence>
<evidence type="ECO:0000256" key="1">
    <source>
        <dbReference type="SAM" id="MobiDB-lite"/>
    </source>
</evidence>